<reference evidence="1" key="1">
    <citation type="journal article" date="2023" name="Science">
        <title>Genome structures resolve the early diversification of teleost fishes.</title>
        <authorList>
            <person name="Parey E."/>
            <person name="Louis A."/>
            <person name="Montfort J."/>
            <person name="Bouchez O."/>
            <person name="Roques C."/>
            <person name="Iampietro C."/>
            <person name="Lluch J."/>
            <person name="Castinel A."/>
            <person name="Donnadieu C."/>
            <person name="Desvignes T."/>
            <person name="Floi Bucao C."/>
            <person name="Jouanno E."/>
            <person name="Wen M."/>
            <person name="Mejri S."/>
            <person name="Dirks R."/>
            <person name="Jansen H."/>
            <person name="Henkel C."/>
            <person name="Chen W.J."/>
            <person name="Zahm M."/>
            <person name="Cabau C."/>
            <person name="Klopp C."/>
            <person name="Thompson A.W."/>
            <person name="Robinson-Rechavi M."/>
            <person name="Braasch I."/>
            <person name="Lecointre G."/>
            <person name="Bobe J."/>
            <person name="Postlethwait J.H."/>
            <person name="Berthelot C."/>
            <person name="Roest Crollius H."/>
            <person name="Guiguen Y."/>
        </authorList>
    </citation>
    <scope>NUCLEOTIDE SEQUENCE</scope>
    <source>
        <strain evidence="1">WJC10195</strain>
    </source>
</reference>
<evidence type="ECO:0000313" key="2">
    <source>
        <dbReference type="Proteomes" id="UP001152622"/>
    </source>
</evidence>
<protein>
    <submittedName>
        <fullName evidence="1">Uncharacterized protein</fullName>
    </submittedName>
</protein>
<keyword evidence="2" id="KW-1185">Reference proteome</keyword>
<dbReference type="Proteomes" id="UP001152622">
    <property type="component" value="Chromosome 11"/>
</dbReference>
<dbReference type="AlphaFoldDB" id="A0A9Q1IN86"/>
<dbReference type="EMBL" id="JAINUF010000011">
    <property type="protein sequence ID" value="KAJ8346959.1"/>
    <property type="molecule type" value="Genomic_DNA"/>
</dbReference>
<gene>
    <name evidence="1" type="ORF">SKAU_G00283600</name>
</gene>
<comment type="caution">
    <text evidence="1">The sequence shown here is derived from an EMBL/GenBank/DDBJ whole genome shotgun (WGS) entry which is preliminary data.</text>
</comment>
<evidence type="ECO:0000313" key="1">
    <source>
        <dbReference type="EMBL" id="KAJ8346959.1"/>
    </source>
</evidence>
<proteinExistence type="predicted"/>
<organism evidence="1 2">
    <name type="scientific">Synaphobranchus kaupii</name>
    <name type="common">Kaup's arrowtooth eel</name>
    <dbReference type="NCBI Taxonomy" id="118154"/>
    <lineage>
        <taxon>Eukaryota</taxon>
        <taxon>Metazoa</taxon>
        <taxon>Chordata</taxon>
        <taxon>Craniata</taxon>
        <taxon>Vertebrata</taxon>
        <taxon>Euteleostomi</taxon>
        <taxon>Actinopterygii</taxon>
        <taxon>Neopterygii</taxon>
        <taxon>Teleostei</taxon>
        <taxon>Anguilliformes</taxon>
        <taxon>Synaphobranchidae</taxon>
        <taxon>Synaphobranchus</taxon>
    </lineage>
</organism>
<sequence>MGRMRNDWNREASWTNKTEIRLRKSEKQLKKIGPDNDTEVFVDLFERTSTAHVWPLSEGALRLIPLLSGESQIVAHHVRTSTVATILERVGLKPEGHHLRLREL</sequence>
<accession>A0A9Q1IN86</accession>
<name>A0A9Q1IN86_SYNKA</name>
<dbReference type="OrthoDB" id="8930638at2759"/>